<proteinExistence type="predicted"/>
<dbReference type="OrthoDB" id="1729146at2759"/>
<gene>
    <name evidence="2" type="ORF">NE237_032477</name>
</gene>
<organism evidence="2 3">
    <name type="scientific">Protea cynaroides</name>
    <dbReference type="NCBI Taxonomy" id="273540"/>
    <lineage>
        <taxon>Eukaryota</taxon>
        <taxon>Viridiplantae</taxon>
        <taxon>Streptophyta</taxon>
        <taxon>Embryophyta</taxon>
        <taxon>Tracheophyta</taxon>
        <taxon>Spermatophyta</taxon>
        <taxon>Magnoliopsida</taxon>
        <taxon>Proteales</taxon>
        <taxon>Proteaceae</taxon>
        <taxon>Protea</taxon>
    </lineage>
</organism>
<comment type="caution">
    <text evidence="2">The sequence shown here is derived from an EMBL/GenBank/DDBJ whole genome shotgun (WGS) entry which is preliminary data.</text>
</comment>
<name>A0A9Q0R351_9MAGN</name>
<evidence type="ECO:0000259" key="1">
    <source>
        <dbReference type="Pfam" id="PF13963"/>
    </source>
</evidence>
<dbReference type="Pfam" id="PF13963">
    <property type="entry name" value="Transpos_assoc"/>
    <property type="match status" value="1"/>
</dbReference>
<feature type="domain" description="Transposase-associated" evidence="1">
    <location>
        <begin position="3"/>
        <end position="78"/>
    </location>
</feature>
<dbReference type="AlphaFoldDB" id="A0A9Q0R351"/>
<evidence type="ECO:0000313" key="2">
    <source>
        <dbReference type="EMBL" id="KAJ4981640.1"/>
    </source>
</evidence>
<accession>A0A9Q0R351</accession>
<keyword evidence="3" id="KW-1185">Reference proteome</keyword>
<sequence length="151" mass="17490">MDRSWIANSRDYAFRASEPYIDGVERFLDFAFSKETLTGKFLCRCIHCISQYPKTQAEVYDHLICDGIMRNYKVWNFYREITTSNIEGIVVEYGLDQDDEVMRISAISCTAGWFAIYFAEVPVFIYEIAPKNLRGGLTTVNQVDKTLTQFC</sequence>
<protein>
    <recommendedName>
        <fullName evidence="1">Transposase-associated domain-containing protein</fullName>
    </recommendedName>
</protein>
<reference evidence="2" key="1">
    <citation type="journal article" date="2023" name="Plant J.">
        <title>The genome of the king protea, Protea cynaroides.</title>
        <authorList>
            <person name="Chang J."/>
            <person name="Duong T.A."/>
            <person name="Schoeman C."/>
            <person name="Ma X."/>
            <person name="Roodt D."/>
            <person name="Barker N."/>
            <person name="Li Z."/>
            <person name="Van de Peer Y."/>
            <person name="Mizrachi E."/>
        </authorList>
    </citation>
    <scope>NUCLEOTIDE SEQUENCE</scope>
    <source>
        <tissue evidence="2">Young leaves</tissue>
    </source>
</reference>
<dbReference type="InterPro" id="IPR029480">
    <property type="entry name" value="Transpos_assoc"/>
</dbReference>
<dbReference type="EMBL" id="JAMYWD010000001">
    <property type="protein sequence ID" value="KAJ4981640.1"/>
    <property type="molecule type" value="Genomic_DNA"/>
</dbReference>
<dbReference type="Proteomes" id="UP001141806">
    <property type="component" value="Unassembled WGS sequence"/>
</dbReference>
<evidence type="ECO:0000313" key="3">
    <source>
        <dbReference type="Proteomes" id="UP001141806"/>
    </source>
</evidence>